<keyword evidence="3" id="KW-1185">Reference proteome</keyword>
<evidence type="ECO:0000313" key="2">
    <source>
        <dbReference type="EMBL" id="AHG88254.1"/>
    </source>
</evidence>
<dbReference type="Proteomes" id="UP000019151">
    <property type="component" value="Chromosome"/>
</dbReference>
<name>W0RAZ8_9BACT</name>
<sequence>MVRYLFRLFVAGRSSRSLQAIANLRRIGEERLQGRYELVVVDVLVDPESAEAARVLTTPTVVKEAPGPMRRATGDLSDAERVLYALDLIEGPTSELA</sequence>
<dbReference type="PANTHER" id="PTHR41709:SF2">
    <property type="entry name" value="CIRCADIAN CLOCK PROTEIN KAIB2"/>
    <property type="match status" value="1"/>
</dbReference>
<dbReference type="GO" id="GO:0048511">
    <property type="term" value="P:rhythmic process"/>
    <property type="evidence" value="ECO:0007669"/>
    <property type="project" value="InterPro"/>
</dbReference>
<dbReference type="AlphaFoldDB" id="W0RAZ8"/>
<dbReference type="PANTHER" id="PTHR41709">
    <property type="entry name" value="KAIB-LIKE PROTEIN 1"/>
    <property type="match status" value="1"/>
</dbReference>
<dbReference type="RefSeq" id="WP_025409799.1">
    <property type="nucleotide sequence ID" value="NZ_CP007128.1"/>
</dbReference>
<evidence type="ECO:0000313" key="3">
    <source>
        <dbReference type="Proteomes" id="UP000019151"/>
    </source>
</evidence>
<protein>
    <submittedName>
        <fullName evidence="2">KaiB domain protein</fullName>
    </submittedName>
</protein>
<dbReference type="eggNOG" id="COG4251">
    <property type="taxonomic scope" value="Bacteria"/>
</dbReference>
<dbReference type="InterPro" id="IPR039022">
    <property type="entry name" value="KaiB-like"/>
</dbReference>
<dbReference type="InParanoid" id="W0RAZ8"/>
<dbReference type="EMBL" id="CP007128">
    <property type="protein sequence ID" value="AHG88254.1"/>
    <property type="molecule type" value="Genomic_DNA"/>
</dbReference>
<dbReference type="Gene3D" id="3.40.30.10">
    <property type="entry name" value="Glutaredoxin"/>
    <property type="match status" value="1"/>
</dbReference>
<evidence type="ECO:0000259" key="1">
    <source>
        <dbReference type="SMART" id="SM01248"/>
    </source>
</evidence>
<dbReference type="InterPro" id="IPR011649">
    <property type="entry name" value="KaiB_domain"/>
</dbReference>
<organism evidence="2 3">
    <name type="scientific">Gemmatirosa kalamazoonensis</name>
    <dbReference type="NCBI Taxonomy" id="861299"/>
    <lineage>
        <taxon>Bacteria</taxon>
        <taxon>Pseudomonadati</taxon>
        <taxon>Gemmatimonadota</taxon>
        <taxon>Gemmatimonadia</taxon>
        <taxon>Gemmatimonadales</taxon>
        <taxon>Gemmatimonadaceae</taxon>
        <taxon>Gemmatirosa</taxon>
    </lineage>
</organism>
<accession>W0RAZ8</accession>
<dbReference type="InterPro" id="IPR036249">
    <property type="entry name" value="Thioredoxin-like_sf"/>
</dbReference>
<proteinExistence type="predicted"/>
<gene>
    <name evidence="2" type="ORF">J421_0717</name>
</gene>
<dbReference type="SMART" id="SM01248">
    <property type="entry name" value="KaiB"/>
    <property type="match status" value="1"/>
</dbReference>
<dbReference type="OrthoDB" id="5458519at2"/>
<feature type="domain" description="KaiB" evidence="1">
    <location>
        <begin position="7"/>
        <end position="88"/>
    </location>
</feature>
<dbReference type="HOGENOM" id="CLU_144073_2_0_0"/>
<dbReference type="STRING" id="861299.J421_0717"/>
<dbReference type="KEGG" id="gba:J421_0717"/>
<reference evidence="2 3" key="1">
    <citation type="journal article" date="2014" name="Genome Announc.">
        <title>Genome Sequence and Methylome of Soil Bacterium Gemmatirosa kalamazoonensis KBS708T, a Member of the Rarely Cultivated Gemmatimonadetes Phylum.</title>
        <authorList>
            <person name="Debruyn J.M."/>
            <person name="Radosevich M."/>
            <person name="Wommack K.E."/>
            <person name="Polson S.W."/>
            <person name="Hauser L.J."/>
            <person name="Fawaz M.N."/>
            <person name="Korlach J."/>
            <person name="Tsai Y.C."/>
        </authorList>
    </citation>
    <scope>NUCLEOTIDE SEQUENCE [LARGE SCALE GENOMIC DNA]</scope>
    <source>
        <strain evidence="2 3">KBS708</strain>
    </source>
</reference>
<dbReference type="Pfam" id="PF07689">
    <property type="entry name" value="KaiB"/>
    <property type="match status" value="1"/>
</dbReference>
<dbReference type="SUPFAM" id="SSF52833">
    <property type="entry name" value="Thioredoxin-like"/>
    <property type="match status" value="1"/>
</dbReference>